<sequence length="237" mass="26410">MTEPLGLRLSAAITVAGVRPTNDSAASPEAQPEKLGLRERNKRDKLHRIREAALHLFETKGFDATTTREIAERADVGIGTVFEYADDKRDLLFLVFNDDLDRLVDAAFAKVDGRKALSQQVYAVFARFYETFHPRATLARLLLRELVFFSQGKQAGQFMANRERILAGLEAIAAQARERGRLPAGEDPAEVAKVFFFLYSGEVRLWLSAPEPQLKAGLGSLQRTFALFGRGLGERVD</sequence>
<dbReference type="AlphaFoldDB" id="A0A4Z0BIR9"/>
<evidence type="ECO:0000256" key="3">
    <source>
        <dbReference type="ARBA" id="ARBA00023163"/>
    </source>
</evidence>
<keyword evidence="3" id="KW-0804">Transcription</keyword>
<protein>
    <submittedName>
        <fullName evidence="6">TetR/AcrR family transcriptional regulator</fullName>
    </submittedName>
</protein>
<dbReference type="InterPro" id="IPR036271">
    <property type="entry name" value="Tet_transcr_reg_TetR-rel_C_sf"/>
</dbReference>
<dbReference type="SUPFAM" id="SSF46689">
    <property type="entry name" value="Homeodomain-like"/>
    <property type="match status" value="1"/>
</dbReference>
<evidence type="ECO:0000256" key="2">
    <source>
        <dbReference type="ARBA" id="ARBA00023125"/>
    </source>
</evidence>
<reference evidence="6 7" key="1">
    <citation type="submission" date="2019-03" db="EMBL/GenBank/DDBJ databases">
        <title>Ramlibacter rhizophilus CCTCC AB2015357, whole genome shotgun sequence.</title>
        <authorList>
            <person name="Zhang X."/>
            <person name="Feng G."/>
            <person name="Zhu H."/>
        </authorList>
    </citation>
    <scope>NUCLEOTIDE SEQUENCE [LARGE SCALE GENOMIC DNA]</scope>
    <source>
        <strain evidence="6 7">CCTCC AB2015357</strain>
    </source>
</reference>
<organism evidence="6 7">
    <name type="scientific">Ramlibacter rhizophilus</name>
    <dbReference type="NCBI Taxonomy" id="1781167"/>
    <lineage>
        <taxon>Bacteria</taxon>
        <taxon>Pseudomonadati</taxon>
        <taxon>Pseudomonadota</taxon>
        <taxon>Betaproteobacteria</taxon>
        <taxon>Burkholderiales</taxon>
        <taxon>Comamonadaceae</taxon>
        <taxon>Ramlibacter</taxon>
    </lineage>
</organism>
<dbReference type="InterPro" id="IPR001647">
    <property type="entry name" value="HTH_TetR"/>
</dbReference>
<dbReference type="EMBL" id="SMLL01000005">
    <property type="protein sequence ID" value="TFY98670.1"/>
    <property type="molecule type" value="Genomic_DNA"/>
</dbReference>
<dbReference type="PROSITE" id="PS50977">
    <property type="entry name" value="HTH_TETR_2"/>
    <property type="match status" value="1"/>
</dbReference>
<comment type="caution">
    <text evidence="6">The sequence shown here is derived from an EMBL/GenBank/DDBJ whole genome shotgun (WGS) entry which is preliminary data.</text>
</comment>
<gene>
    <name evidence="6" type="ORF">EZ242_14190</name>
</gene>
<accession>A0A4Z0BIR9</accession>
<dbReference type="GO" id="GO:0000976">
    <property type="term" value="F:transcription cis-regulatory region binding"/>
    <property type="evidence" value="ECO:0007669"/>
    <property type="project" value="TreeGrafter"/>
</dbReference>
<dbReference type="InterPro" id="IPR050109">
    <property type="entry name" value="HTH-type_TetR-like_transc_reg"/>
</dbReference>
<evidence type="ECO:0000259" key="5">
    <source>
        <dbReference type="PROSITE" id="PS50977"/>
    </source>
</evidence>
<dbReference type="PANTHER" id="PTHR30055">
    <property type="entry name" value="HTH-TYPE TRANSCRIPTIONAL REGULATOR RUTR"/>
    <property type="match status" value="1"/>
</dbReference>
<dbReference type="Gene3D" id="1.10.357.10">
    <property type="entry name" value="Tetracycline Repressor, domain 2"/>
    <property type="match status" value="1"/>
</dbReference>
<dbReference type="GO" id="GO:0003700">
    <property type="term" value="F:DNA-binding transcription factor activity"/>
    <property type="evidence" value="ECO:0007669"/>
    <property type="project" value="TreeGrafter"/>
</dbReference>
<evidence type="ECO:0000313" key="6">
    <source>
        <dbReference type="EMBL" id="TFY98670.1"/>
    </source>
</evidence>
<evidence type="ECO:0000256" key="4">
    <source>
        <dbReference type="PROSITE-ProRule" id="PRU00335"/>
    </source>
</evidence>
<dbReference type="SUPFAM" id="SSF48498">
    <property type="entry name" value="Tetracyclin repressor-like, C-terminal domain"/>
    <property type="match status" value="1"/>
</dbReference>
<dbReference type="PRINTS" id="PR00455">
    <property type="entry name" value="HTHTETR"/>
</dbReference>
<dbReference type="Pfam" id="PF00440">
    <property type="entry name" value="TetR_N"/>
    <property type="match status" value="1"/>
</dbReference>
<feature type="domain" description="HTH tetR-type" evidence="5">
    <location>
        <begin position="43"/>
        <end position="103"/>
    </location>
</feature>
<feature type="DNA-binding region" description="H-T-H motif" evidence="4">
    <location>
        <begin position="66"/>
        <end position="85"/>
    </location>
</feature>
<evidence type="ECO:0000313" key="7">
    <source>
        <dbReference type="Proteomes" id="UP000297564"/>
    </source>
</evidence>
<dbReference type="OrthoDB" id="9798857at2"/>
<dbReference type="Proteomes" id="UP000297564">
    <property type="component" value="Unassembled WGS sequence"/>
</dbReference>
<dbReference type="PANTHER" id="PTHR30055:SF234">
    <property type="entry name" value="HTH-TYPE TRANSCRIPTIONAL REGULATOR BETI"/>
    <property type="match status" value="1"/>
</dbReference>
<name>A0A4Z0BIR9_9BURK</name>
<keyword evidence="7" id="KW-1185">Reference proteome</keyword>
<proteinExistence type="predicted"/>
<evidence type="ECO:0000256" key="1">
    <source>
        <dbReference type="ARBA" id="ARBA00023015"/>
    </source>
</evidence>
<keyword evidence="2 4" id="KW-0238">DNA-binding</keyword>
<dbReference type="InterPro" id="IPR009057">
    <property type="entry name" value="Homeodomain-like_sf"/>
</dbReference>
<keyword evidence="1" id="KW-0805">Transcription regulation</keyword>